<evidence type="ECO:0000313" key="3">
    <source>
        <dbReference type="Proteomes" id="UP001180020"/>
    </source>
</evidence>
<keyword evidence="1" id="KW-0732">Signal</keyword>
<feature type="chain" id="PRO_5043720669" evidence="1">
    <location>
        <begin position="28"/>
        <end position="442"/>
    </location>
</feature>
<keyword evidence="3" id="KW-1185">Reference proteome</keyword>
<proteinExistence type="predicted"/>
<dbReference type="Gene3D" id="3.90.550.50">
    <property type="match status" value="1"/>
</dbReference>
<name>A0AAV9DU84_ACOCL</name>
<dbReference type="PANTHER" id="PTHR10811">
    <property type="entry name" value="FRINGE-RELATED"/>
    <property type="match status" value="1"/>
</dbReference>
<reference evidence="2" key="2">
    <citation type="submission" date="2023-06" db="EMBL/GenBank/DDBJ databases">
        <authorList>
            <person name="Ma L."/>
            <person name="Liu K.-W."/>
            <person name="Li Z."/>
            <person name="Hsiao Y.-Y."/>
            <person name="Qi Y."/>
            <person name="Fu T."/>
            <person name="Tang G."/>
            <person name="Zhang D."/>
            <person name="Sun W.-H."/>
            <person name="Liu D.-K."/>
            <person name="Li Y."/>
            <person name="Chen G.-Z."/>
            <person name="Liu X.-D."/>
            <person name="Liao X.-Y."/>
            <person name="Jiang Y.-T."/>
            <person name="Yu X."/>
            <person name="Hao Y."/>
            <person name="Huang J."/>
            <person name="Zhao X.-W."/>
            <person name="Ke S."/>
            <person name="Chen Y.-Y."/>
            <person name="Wu W.-L."/>
            <person name="Hsu J.-L."/>
            <person name="Lin Y.-F."/>
            <person name="Huang M.-D."/>
            <person name="Li C.-Y."/>
            <person name="Huang L."/>
            <person name="Wang Z.-W."/>
            <person name="Zhao X."/>
            <person name="Zhong W.-Y."/>
            <person name="Peng D.-H."/>
            <person name="Ahmad S."/>
            <person name="Lan S."/>
            <person name="Zhang J.-S."/>
            <person name="Tsai W.-C."/>
            <person name="Van De Peer Y."/>
            <person name="Liu Z.-J."/>
        </authorList>
    </citation>
    <scope>NUCLEOTIDE SEQUENCE</scope>
    <source>
        <strain evidence="2">CP</strain>
        <tissue evidence="2">Leaves</tissue>
    </source>
</reference>
<sequence>MSHHLTLRNLLLLSSSLSLLLLLLLYSLHPINPPLTRPPPPPSATPLSLRHLVFGIASSARSFPSRRPYLRLWWDPPNTHGFVFLDRNLSFSDDPSLPPLARISSELVALIDESGPSDARWVVLGDDDTVFFPENLVRTLAKYDSRMWYYVGSISESFDQNVENSFGMAFGGGGIALSLPLARVLARVLDGCLKRYSRLYGSDARIYSCLAELGVGLTSEPGFHQVDIRGDLFGMLSAHPLAPLVSLHHLDKVEPIFPMMDHVQALGHLFKAVKVDPGRILQQSVCYDRSESQRTVSVSWGYNVQVFEGNWLLPDLVSWQRTFLPWRRGRNVGLIHYMANTMEVPKELCQRPVVFFLLNVTSDSSGIQSIYGRNNTESCLQGMSLTKHLQHIRVFSEKFDLDIKQLQSPRRHCCDVLPSSSNTTMDIGIRKCKYDELISMDS</sequence>
<evidence type="ECO:0000256" key="1">
    <source>
        <dbReference type="SAM" id="SignalP"/>
    </source>
</evidence>
<reference evidence="2" key="1">
    <citation type="journal article" date="2023" name="Nat. Commun.">
        <title>Diploid and tetraploid genomes of Acorus and the evolution of monocots.</title>
        <authorList>
            <person name="Ma L."/>
            <person name="Liu K.W."/>
            <person name="Li Z."/>
            <person name="Hsiao Y.Y."/>
            <person name="Qi Y."/>
            <person name="Fu T."/>
            <person name="Tang G.D."/>
            <person name="Zhang D."/>
            <person name="Sun W.H."/>
            <person name="Liu D.K."/>
            <person name="Li Y."/>
            <person name="Chen G.Z."/>
            <person name="Liu X.D."/>
            <person name="Liao X.Y."/>
            <person name="Jiang Y.T."/>
            <person name="Yu X."/>
            <person name="Hao Y."/>
            <person name="Huang J."/>
            <person name="Zhao X.W."/>
            <person name="Ke S."/>
            <person name="Chen Y.Y."/>
            <person name="Wu W.L."/>
            <person name="Hsu J.L."/>
            <person name="Lin Y.F."/>
            <person name="Huang M.D."/>
            <person name="Li C.Y."/>
            <person name="Huang L."/>
            <person name="Wang Z.W."/>
            <person name="Zhao X."/>
            <person name="Zhong W.Y."/>
            <person name="Peng D.H."/>
            <person name="Ahmad S."/>
            <person name="Lan S."/>
            <person name="Zhang J.S."/>
            <person name="Tsai W.C."/>
            <person name="Van de Peer Y."/>
            <person name="Liu Z.J."/>
        </authorList>
    </citation>
    <scope>NUCLEOTIDE SEQUENCE</scope>
    <source>
        <strain evidence="2">CP</strain>
    </source>
</reference>
<organism evidence="2 3">
    <name type="scientific">Acorus calamus</name>
    <name type="common">Sweet flag</name>
    <dbReference type="NCBI Taxonomy" id="4465"/>
    <lineage>
        <taxon>Eukaryota</taxon>
        <taxon>Viridiplantae</taxon>
        <taxon>Streptophyta</taxon>
        <taxon>Embryophyta</taxon>
        <taxon>Tracheophyta</taxon>
        <taxon>Spermatophyta</taxon>
        <taxon>Magnoliopsida</taxon>
        <taxon>Liliopsida</taxon>
        <taxon>Acoraceae</taxon>
        <taxon>Acorus</taxon>
    </lineage>
</organism>
<protein>
    <submittedName>
        <fullName evidence="2">Uncharacterized protein</fullName>
    </submittedName>
</protein>
<gene>
    <name evidence="2" type="ORF">QJS10_CPB11g01183</name>
</gene>
<dbReference type="EMBL" id="JAUJYO010000011">
    <property type="protein sequence ID" value="KAK1304471.1"/>
    <property type="molecule type" value="Genomic_DNA"/>
</dbReference>
<dbReference type="Proteomes" id="UP001180020">
    <property type="component" value="Unassembled WGS sequence"/>
</dbReference>
<comment type="caution">
    <text evidence="2">The sequence shown here is derived from an EMBL/GenBank/DDBJ whole genome shotgun (WGS) entry which is preliminary data.</text>
</comment>
<evidence type="ECO:0000313" key="2">
    <source>
        <dbReference type="EMBL" id="KAK1304471.1"/>
    </source>
</evidence>
<dbReference type="Pfam" id="PF04646">
    <property type="entry name" value="DUF604"/>
    <property type="match status" value="1"/>
</dbReference>
<dbReference type="InterPro" id="IPR006740">
    <property type="entry name" value="DUF604"/>
</dbReference>
<feature type="signal peptide" evidence="1">
    <location>
        <begin position="1"/>
        <end position="27"/>
    </location>
</feature>
<dbReference type="AlphaFoldDB" id="A0AAV9DU84"/>
<accession>A0AAV9DU84</accession>